<dbReference type="KEGG" id="scm:SCHCO_01170813"/>
<keyword evidence="2" id="KW-1185">Reference proteome</keyword>
<proteinExistence type="predicted"/>
<dbReference type="InParanoid" id="D8Q0D9"/>
<sequence>MSDNQPPAQAPEEPQELLALQPPNSQPVRKLAPELLTIVFEHALPADWTTTEPGRQTLNFAQVSHTWRAVAFSSPSLWKKIYWKIPSPYADESQYEEALELYLQRSRKAYLSLQVSFESRNADIVRAYMKENRAWKRLRAEAYRWQALTLARVPPVFLRHTKRLSVPALRELHLLLPARRSAASEEPLMLFRSAPELRHFEIKYPIRYAPTHLPNHCRITKLELSLGHPHHTSTVFACARIARLCAGTLEDLYVVGHSKHVDWRRWPAQRVCFPVLKKLSLIGYAIQLCHAMIAPALKNTALIWIYVYPYPTDGLLGLFLDMVRRSAGCTEMISLALGALQESTQTITECLAQLGTVRELKFFSAQRQRTEVCVSEDIMPVLTRRDNDVQSLLLLPRLSYLGLGSTSHRFHDEAVTACATLRASRAEERIYEGQRLRTLKRCHMYSD</sequence>
<dbReference type="InterPro" id="IPR036047">
    <property type="entry name" value="F-box-like_dom_sf"/>
</dbReference>
<organism evidence="2">
    <name type="scientific">Schizophyllum commune (strain H4-8 / FGSC 9210)</name>
    <name type="common">Split gill fungus</name>
    <dbReference type="NCBI Taxonomy" id="578458"/>
    <lineage>
        <taxon>Eukaryota</taxon>
        <taxon>Fungi</taxon>
        <taxon>Dikarya</taxon>
        <taxon>Basidiomycota</taxon>
        <taxon>Agaricomycotina</taxon>
        <taxon>Agaricomycetes</taxon>
        <taxon>Agaricomycetidae</taxon>
        <taxon>Agaricales</taxon>
        <taxon>Schizophyllaceae</taxon>
        <taxon>Schizophyllum</taxon>
    </lineage>
</organism>
<dbReference type="RefSeq" id="XP_003033919.1">
    <property type="nucleotide sequence ID" value="XM_003033873.1"/>
</dbReference>
<name>D8Q0D9_SCHCM</name>
<dbReference type="OrthoDB" id="2269034at2759"/>
<dbReference type="SUPFAM" id="SSF81383">
    <property type="entry name" value="F-box domain"/>
    <property type="match status" value="1"/>
</dbReference>
<dbReference type="GeneID" id="9585627"/>
<protein>
    <recommendedName>
        <fullName evidence="3">F-box domain-containing protein</fullName>
    </recommendedName>
</protein>
<dbReference type="VEuPathDB" id="FungiDB:SCHCODRAFT_01170813"/>
<accession>D8Q0D9</accession>
<reference evidence="1 2" key="1">
    <citation type="journal article" date="2010" name="Nat. Biotechnol.">
        <title>Genome sequence of the model mushroom Schizophyllum commune.</title>
        <authorList>
            <person name="Ohm R.A."/>
            <person name="de Jong J.F."/>
            <person name="Lugones L.G."/>
            <person name="Aerts A."/>
            <person name="Kothe E."/>
            <person name="Stajich J.E."/>
            <person name="de Vries R.P."/>
            <person name="Record E."/>
            <person name="Levasseur A."/>
            <person name="Baker S.E."/>
            <person name="Bartholomew K.A."/>
            <person name="Coutinho P.M."/>
            <person name="Erdmann S."/>
            <person name="Fowler T.J."/>
            <person name="Gathman A.C."/>
            <person name="Lombard V."/>
            <person name="Henrissat B."/>
            <person name="Knabe N."/>
            <person name="Kuees U."/>
            <person name="Lilly W.W."/>
            <person name="Lindquist E."/>
            <person name="Lucas S."/>
            <person name="Magnuson J.K."/>
            <person name="Piumi F."/>
            <person name="Raudaskoski M."/>
            <person name="Salamov A."/>
            <person name="Schmutz J."/>
            <person name="Schwarze F.W.M.R."/>
            <person name="vanKuyk P.A."/>
            <person name="Horton J.S."/>
            <person name="Grigoriev I.V."/>
            <person name="Woesten H.A.B."/>
        </authorList>
    </citation>
    <scope>NUCLEOTIDE SEQUENCE [LARGE SCALE GENOMIC DNA]</scope>
    <source>
        <strain evidence="2">H4-8 / FGSC 9210</strain>
    </source>
</reference>
<dbReference type="HOGENOM" id="CLU_018544_13_0_1"/>
<dbReference type="AlphaFoldDB" id="D8Q0D9"/>
<feature type="non-terminal residue" evidence="1">
    <location>
        <position position="447"/>
    </location>
</feature>
<dbReference type="Gene3D" id="1.20.1280.50">
    <property type="match status" value="1"/>
</dbReference>
<evidence type="ECO:0008006" key="3">
    <source>
        <dbReference type="Google" id="ProtNLM"/>
    </source>
</evidence>
<dbReference type="Proteomes" id="UP000007431">
    <property type="component" value="Unassembled WGS sequence"/>
</dbReference>
<evidence type="ECO:0000313" key="2">
    <source>
        <dbReference type="Proteomes" id="UP000007431"/>
    </source>
</evidence>
<gene>
    <name evidence="1" type="ORF">SCHCODRAFT_107045</name>
</gene>
<dbReference type="EMBL" id="GL377304">
    <property type="protein sequence ID" value="EFI99016.1"/>
    <property type="molecule type" value="Genomic_DNA"/>
</dbReference>
<evidence type="ECO:0000313" key="1">
    <source>
        <dbReference type="EMBL" id="EFI99016.1"/>
    </source>
</evidence>